<evidence type="ECO:0000313" key="2">
    <source>
        <dbReference type="Proteomes" id="UP000253782"/>
    </source>
</evidence>
<evidence type="ECO:0000313" key="1">
    <source>
        <dbReference type="EMBL" id="RDD82184.1"/>
    </source>
</evidence>
<sequence>MRDGQHDFDFNIGVWHTHIKRILDPFASSSASVELNGTVTVRKVWDGKAELEEIEADGPKGHWEGLTLFLYNPSAHQWTQSFANSKVGTLSSNIGEFKDGRVVLIGQDNSVYDKTILVKAMWSNIKPDSHQYEESYSNDGGTTWVRSFTANLTRLKQ</sequence>
<dbReference type="EMBL" id="QQAH01000006">
    <property type="protein sequence ID" value="RDD82184.1"/>
    <property type="molecule type" value="Genomic_DNA"/>
</dbReference>
<reference evidence="1 2" key="1">
    <citation type="submission" date="2018-07" db="EMBL/GenBank/DDBJ databases">
        <title>Dyella tabacisoli L4-6T, whole genome shotgun sequence.</title>
        <authorList>
            <person name="Zhou X.-K."/>
            <person name="Li W.-J."/>
            <person name="Duan Y.-Q."/>
        </authorList>
    </citation>
    <scope>NUCLEOTIDE SEQUENCE [LARGE SCALE GENOMIC DNA]</scope>
    <source>
        <strain evidence="1 2">L4-6</strain>
    </source>
</reference>
<dbReference type="Proteomes" id="UP000253782">
    <property type="component" value="Unassembled WGS sequence"/>
</dbReference>
<protein>
    <recommendedName>
        <fullName evidence="3">DUF1579 domain-containing protein</fullName>
    </recommendedName>
</protein>
<accession>A0A369UN40</accession>
<keyword evidence="2" id="KW-1185">Reference proteome</keyword>
<dbReference type="AlphaFoldDB" id="A0A369UN40"/>
<comment type="caution">
    <text evidence="1">The sequence shown here is derived from an EMBL/GenBank/DDBJ whole genome shotgun (WGS) entry which is preliminary data.</text>
</comment>
<gene>
    <name evidence="1" type="ORF">DVJ77_07080</name>
</gene>
<proteinExistence type="predicted"/>
<organism evidence="1 2">
    <name type="scientific">Dyella tabacisoli</name>
    <dbReference type="NCBI Taxonomy" id="2282381"/>
    <lineage>
        <taxon>Bacteria</taxon>
        <taxon>Pseudomonadati</taxon>
        <taxon>Pseudomonadota</taxon>
        <taxon>Gammaproteobacteria</taxon>
        <taxon>Lysobacterales</taxon>
        <taxon>Rhodanobacteraceae</taxon>
        <taxon>Dyella</taxon>
    </lineage>
</organism>
<dbReference type="OrthoDB" id="9814791at2"/>
<evidence type="ECO:0008006" key="3">
    <source>
        <dbReference type="Google" id="ProtNLM"/>
    </source>
</evidence>
<name>A0A369UN40_9GAMM</name>